<keyword evidence="3" id="KW-1185">Reference proteome</keyword>
<evidence type="ECO:0000313" key="3">
    <source>
        <dbReference type="Proteomes" id="UP000242310"/>
    </source>
</evidence>
<dbReference type="InterPro" id="IPR036457">
    <property type="entry name" value="PPM-type-like_dom_sf"/>
</dbReference>
<sequence length="286" mass="31358">MSHVERGTFTKGVYAAASEIGASHIAQGMPCQDACKTGEGRGWFPYTIVAVADGHGDQRHDLSDIGAATAVEVAVRELSNSWHHYKLYRKSFHDFFCYDAGRRIVRAWRQAITHCAETAGVTARPGRSVYERYGTTVQVAMWANGYVLMAKVGDGEMRFSSDGISLQNPFVAPSDLDSQTTHSLAMKDASRVWQTAVYPEPAPGGYVFVSTDGLSNSFPTDQDYNAYVQQLYNVVETHGLEAVSRSWPSWFSSYTHAGSGDDITAGMICFGLGEDERGKQHDSART</sequence>
<dbReference type="Pfam" id="PF13672">
    <property type="entry name" value="PP2C_2"/>
    <property type="match status" value="1"/>
</dbReference>
<dbReference type="SUPFAM" id="SSF81606">
    <property type="entry name" value="PP2C-like"/>
    <property type="match status" value="1"/>
</dbReference>
<dbReference type="OrthoDB" id="9805674at2"/>
<protein>
    <submittedName>
        <fullName evidence="2">Serine/threonine protein phosphatase PrpC</fullName>
    </submittedName>
</protein>
<dbReference type="Proteomes" id="UP000242310">
    <property type="component" value="Unassembled WGS sequence"/>
</dbReference>
<proteinExistence type="predicted"/>
<name>A0A2P8HBI2_9BACI</name>
<reference evidence="2 3" key="1">
    <citation type="submission" date="2018-03" db="EMBL/GenBank/DDBJ databases">
        <title>Genomic Encyclopedia of Type Strains, Phase III (KMG-III): the genomes of soil and plant-associated and newly described type strains.</title>
        <authorList>
            <person name="Whitman W."/>
        </authorList>
    </citation>
    <scope>NUCLEOTIDE SEQUENCE [LARGE SCALE GENOMIC DNA]</scope>
    <source>
        <strain evidence="2 3">CGMCC 1.07653</strain>
    </source>
</reference>
<dbReference type="InterPro" id="IPR001932">
    <property type="entry name" value="PPM-type_phosphatase-like_dom"/>
</dbReference>
<organism evidence="2 3">
    <name type="scientific">Salsuginibacillus halophilus</name>
    <dbReference type="NCBI Taxonomy" id="517424"/>
    <lineage>
        <taxon>Bacteria</taxon>
        <taxon>Bacillati</taxon>
        <taxon>Bacillota</taxon>
        <taxon>Bacilli</taxon>
        <taxon>Bacillales</taxon>
        <taxon>Bacillaceae</taxon>
        <taxon>Salsuginibacillus</taxon>
    </lineage>
</organism>
<dbReference type="AlphaFoldDB" id="A0A2P8HBI2"/>
<comment type="caution">
    <text evidence="2">The sequence shown here is derived from an EMBL/GenBank/DDBJ whole genome shotgun (WGS) entry which is preliminary data.</text>
</comment>
<dbReference type="EMBL" id="PYAV01000010">
    <property type="protein sequence ID" value="PSL43584.1"/>
    <property type="molecule type" value="Genomic_DNA"/>
</dbReference>
<dbReference type="Gene3D" id="3.60.40.10">
    <property type="entry name" value="PPM-type phosphatase domain"/>
    <property type="match status" value="1"/>
</dbReference>
<feature type="domain" description="PPM-type phosphatase" evidence="1">
    <location>
        <begin position="20"/>
        <end position="240"/>
    </location>
</feature>
<dbReference type="RefSeq" id="WP_106589251.1">
    <property type="nucleotide sequence ID" value="NZ_PYAV01000010.1"/>
</dbReference>
<gene>
    <name evidence="2" type="ORF">B0H94_11060</name>
</gene>
<evidence type="ECO:0000313" key="2">
    <source>
        <dbReference type="EMBL" id="PSL43584.1"/>
    </source>
</evidence>
<accession>A0A2P8HBI2</accession>
<evidence type="ECO:0000259" key="1">
    <source>
        <dbReference type="Pfam" id="PF13672"/>
    </source>
</evidence>